<keyword evidence="3" id="KW-1185">Reference proteome</keyword>
<feature type="compositionally biased region" description="Acidic residues" evidence="1">
    <location>
        <begin position="7"/>
        <end position="16"/>
    </location>
</feature>
<dbReference type="AlphaFoldDB" id="A0AAV1EXI4"/>
<gene>
    <name evidence="2" type="ORF">XNOV1_A008347</name>
</gene>
<feature type="region of interest" description="Disordered" evidence="1">
    <location>
        <begin position="250"/>
        <end position="276"/>
    </location>
</feature>
<feature type="compositionally biased region" description="Low complexity" evidence="1">
    <location>
        <begin position="107"/>
        <end position="120"/>
    </location>
</feature>
<name>A0AAV1EXI4_XYRNO</name>
<accession>A0AAV1EXI4</accession>
<dbReference type="PANTHER" id="PTHR31025:SF29">
    <property type="entry name" value="SI:CH211-196P9.1"/>
    <property type="match status" value="1"/>
</dbReference>
<dbReference type="Proteomes" id="UP001178508">
    <property type="component" value="Chromosome 3"/>
</dbReference>
<feature type="compositionally biased region" description="Polar residues" evidence="1">
    <location>
        <begin position="128"/>
        <end position="140"/>
    </location>
</feature>
<reference evidence="2" key="1">
    <citation type="submission" date="2023-08" db="EMBL/GenBank/DDBJ databases">
        <authorList>
            <person name="Alioto T."/>
            <person name="Alioto T."/>
            <person name="Gomez Garrido J."/>
        </authorList>
    </citation>
    <scope>NUCLEOTIDE SEQUENCE</scope>
</reference>
<dbReference type="PANTHER" id="PTHR31025">
    <property type="entry name" value="SI:CH211-196P9.1-RELATED"/>
    <property type="match status" value="1"/>
</dbReference>
<evidence type="ECO:0000313" key="3">
    <source>
        <dbReference type="Proteomes" id="UP001178508"/>
    </source>
</evidence>
<proteinExistence type="predicted"/>
<organism evidence="2 3">
    <name type="scientific">Xyrichtys novacula</name>
    <name type="common">Pearly razorfish</name>
    <name type="synonym">Hemipteronotus novacula</name>
    <dbReference type="NCBI Taxonomy" id="13765"/>
    <lineage>
        <taxon>Eukaryota</taxon>
        <taxon>Metazoa</taxon>
        <taxon>Chordata</taxon>
        <taxon>Craniata</taxon>
        <taxon>Vertebrata</taxon>
        <taxon>Euteleostomi</taxon>
        <taxon>Actinopterygii</taxon>
        <taxon>Neopterygii</taxon>
        <taxon>Teleostei</taxon>
        <taxon>Neoteleostei</taxon>
        <taxon>Acanthomorphata</taxon>
        <taxon>Eupercaria</taxon>
        <taxon>Labriformes</taxon>
        <taxon>Labridae</taxon>
        <taxon>Xyrichtys</taxon>
    </lineage>
</organism>
<evidence type="ECO:0000256" key="1">
    <source>
        <dbReference type="SAM" id="MobiDB-lite"/>
    </source>
</evidence>
<sequence>MGRSAGDDNDDDDDNEGASHTTGDRWMRAIRVKYGDRQKYICYEGQLTFKCFLECVAKKFDIPTLDVKVYDDSKTEIDEKGFEFLLRSQDLGVLEICMPEKPNPDDSMSSSASCSYESFSGDNEGDSDSTIILQPSPTQRRANEDASLAQKIENIMSTKPGGERILNEYARAKSLTDSRRRDLVKILVAHMTSEHGYDESFEDKQEYARGITALFPYLADPRGRFGYEHFYNAGDGSGYLAQRLKSLQKEASEGQKRTGRQLLTQTGGPEGDREPFLEENWLSTDSLCSEAFRGG</sequence>
<dbReference type="EMBL" id="OY660866">
    <property type="protein sequence ID" value="CAJ1053464.1"/>
    <property type="molecule type" value="Genomic_DNA"/>
</dbReference>
<protein>
    <submittedName>
        <fullName evidence="2">Uncharacterized protein LOC115584563 isoform X2</fullName>
    </submittedName>
</protein>
<feature type="region of interest" description="Disordered" evidence="1">
    <location>
        <begin position="1"/>
        <end position="21"/>
    </location>
</feature>
<evidence type="ECO:0000313" key="2">
    <source>
        <dbReference type="EMBL" id="CAJ1053464.1"/>
    </source>
</evidence>
<feature type="region of interest" description="Disordered" evidence="1">
    <location>
        <begin position="97"/>
        <end position="141"/>
    </location>
</feature>